<name>A0ABU3EU43_9ENTE</name>
<evidence type="ECO:0000313" key="2">
    <source>
        <dbReference type="Proteomes" id="UP001256547"/>
    </source>
</evidence>
<gene>
    <name evidence="1" type="ORF">P7D39_12775</name>
</gene>
<proteinExistence type="predicted"/>
<dbReference type="RefSeq" id="WP_108145011.1">
    <property type="nucleotide sequence ID" value="NZ_JARPYR010000037.1"/>
</dbReference>
<protein>
    <submittedName>
        <fullName evidence="1">Uncharacterized protein</fullName>
    </submittedName>
</protein>
<dbReference type="Proteomes" id="UP001256547">
    <property type="component" value="Unassembled WGS sequence"/>
</dbReference>
<sequence>MSIMLSCYFCYIVYNEQVSYQMIDSLNKKVHDNVENVEYSIKKDSTYNNLLSMEITIESRDPDSIFEDMVEIISETNPIVIHFGHQEDSYSTGEENYMGLETLMPSNEFNDYIEDAIGDYFYRNKDIT</sequence>
<reference evidence="1 2" key="1">
    <citation type="submission" date="2023-03" db="EMBL/GenBank/DDBJ databases">
        <authorList>
            <person name="Shen W."/>
            <person name="Cai J."/>
        </authorList>
    </citation>
    <scope>NUCLEOTIDE SEQUENCE [LARGE SCALE GENOMIC DNA]</scope>
    <source>
        <strain evidence="1 2">P72-2</strain>
    </source>
</reference>
<accession>A0ABU3EU43</accession>
<comment type="caution">
    <text evidence="1">The sequence shown here is derived from an EMBL/GenBank/DDBJ whole genome shotgun (WGS) entry which is preliminary data.</text>
</comment>
<dbReference type="EMBL" id="JARPYR010000037">
    <property type="protein sequence ID" value="MDT2597873.1"/>
    <property type="molecule type" value="Genomic_DNA"/>
</dbReference>
<keyword evidence="2" id="KW-1185">Reference proteome</keyword>
<organism evidence="1 2">
    <name type="scientific">Enterococcus dongliensis</name>
    <dbReference type="NCBI Taxonomy" id="2559925"/>
    <lineage>
        <taxon>Bacteria</taxon>
        <taxon>Bacillati</taxon>
        <taxon>Bacillota</taxon>
        <taxon>Bacilli</taxon>
        <taxon>Lactobacillales</taxon>
        <taxon>Enterococcaceae</taxon>
        <taxon>Enterococcus</taxon>
    </lineage>
</organism>
<evidence type="ECO:0000313" key="1">
    <source>
        <dbReference type="EMBL" id="MDT2597873.1"/>
    </source>
</evidence>